<dbReference type="Proteomes" id="UP000278756">
    <property type="component" value="Chromosome 1"/>
</dbReference>
<dbReference type="Pfam" id="PF00877">
    <property type="entry name" value="NLPC_P60"/>
    <property type="match status" value="1"/>
</dbReference>
<comment type="similarity">
    <text evidence="1">Belongs to the peptidase C40 family.</text>
</comment>
<evidence type="ECO:0000313" key="6">
    <source>
        <dbReference type="EMBL" id="BBF80991.1"/>
    </source>
</evidence>
<dbReference type="GO" id="GO:0006508">
    <property type="term" value="P:proteolysis"/>
    <property type="evidence" value="ECO:0007669"/>
    <property type="project" value="UniProtKB-KW"/>
</dbReference>
<dbReference type="EMBL" id="AP018827">
    <property type="protein sequence ID" value="BBF80991.1"/>
    <property type="molecule type" value="Genomic_DNA"/>
</dbReference>
<dbReference type="GO" id="GO:0008234">
    <property type="term" value="F:cysteine-type peptidase activity"/>
    <property type="evidence" value="ECO:0007669"/>
    <property type="project" value="UniProtKB-KW"/>
</dbReference>
<organism evidence="6 7">
    <name type="scientific">Asticcacaulis excentricus</name>
    <dbReference type="NCBI Taxonomy" id="78587"/>
    <lineage>
        <taxon>Bacteria</taxon>
        <taxon>Pseudomonadati</taxon>
        <taxon>Pseudomonadota</taxon>
        <taxon>Alphaproteobacteria</taxon>
        <taxon>Caulobacterales</taxon>
        <taxon>Caulobacteraceae</taxon>
        <taxon>Asticcacaulis</taxon>
    </lineage>
</organism>
<keyword evidence="2" id="KW-0645">Protease</keyword>
<dbReference type="InterPro" id="IPR041382">
    <property type="entry name" value="SH3_16"/>
</dbReference>
<keyword evidence="6" id="KW-0449">Lipoprotein</keyword>
<dbReference type="PANTHER" id="PTHR47359">
    <property type="entry name" value="PEPTIDOGLYCAN DL-ENDOPEPTIDASE CWLO"/>
    <property type="match status" value="1"/>
</dbReference>
<evidence type="ECO:0000256" key="1">
    <source>
        <dbReference type="ARBA" id="ARBA00007074"/>
    </source>
</evidence>
<accession>A0A3G9G5E3</accession>
<sequence length="284" mass="31854">MAHDDFDPRMTPFKDGKADQRLQGLMRAETFVVGETLACAAPVSAIRAAPSDSAEQLDQVLFGERFRVIERSRDYVWGQALRDGYCGYVRESDLSRDWYVPTHYVSTLRSYVFSEPNLKSQIVCALSRNALVSVTGTDGNYAQLNDLGWIYRAHLSDFTDFDHDYVSVAETYLNAPYQWGGRESEGLDCSGLVQQALYAVGQACPRDSDMQSHMGEALDIGADLKGLYRGDLVFWKGHVAIMRDEDHIIHANGHHMKTVIEPLREAVDRIEAAGVGRPIAFRRL</sequence>
<dbReference type="Pfam" id="PF18348">
    <property type="entry name" value="SH3_16"/>
    <property type="match status" value="1"/>
</dbReference>
<evidence type="ECO:0000313" key="7">
    <source>
        <dbReference type="Proteomes" id="UP000278756"/>
    </source>
</evidence>
<evidence type="ECO:0000256" key="2">
    <source>
        <dbReference type="ARBA" id="ARBA00022670"/>
    </source>
</evidence>
<reference evidence="7" key="2">
    <citation type="journal article" date="2017" name="Plant Physiol. Biochem.">
        <title>Differential oxidative and antioxidative response of duckweed Lemna minor toward plant growth promoting/inhibiting bacteria.</title>
        <authorList>
            <person name="Ishizawa H."/>
            <person name="Kuroda M."/>
            <person name="Morikawa M."/>
            <person name="Ike M."/>
        </authorList>
    </citation>
    <scope>NUCLEOTIDE SEQUENCE [LARGE SCALE GENOMIC DNA]</scope>
    <source>
        <strain evidence="7">M6</strain>
    </source>
</reference>
<dbReference type="OrthoDB" id="9813368at2"/>
<protein>
    <submittedName>
        <fullName evidence="6">NLP/P60 family lipoprotein</fullName>
    </submittedName>
</protein>
<dbReference type="InterPro" id="IPR000064">
    <property type="entry name" value="NLP_P60_dom"/>
</dbReference>
<dbReference type="InterPro" id="IPR051794">
    <property type="entry name" value="PG_Endopeptidase_C40"/>
</dbReference>
<gene>
    <name evidence="6" type="ORF">EM6_1585</name>
</gene>
<dbReference type="Gene3D" id="2.30.30.40">
    <property type="entry name" value="SH3 Domains"/>
    <property type="match status" value="1"/>
</dbReference>
<dbReference type="PROSITE" id="PS51935">
    <property type="entry name" value="NLPC_P60"/>
    <property type="match status" value="1"/>
</dbReference>
<dbReference type="AlphaFoldDB" id="A0A3G9G5E3"/>
<dbReference type="PANTHER" id="PTHR47359:SF3">
    <property type="entry name" value="NLP_P60 DOMAIN-CONTAINING PROTEIN-RELATED"/>
    <property type="match status" value="1"/>
</dbReference>
<proteinExistence type="inferred from homology"/>
<name>A0A3G9G5E3_9CAUL</name>
<feature type="domain" description="NlpC/P60" evidence="5">
    <location>
        <begin position="159"/>
        <end position="284"/>
    </location>
</feature>
<evidence type="ECO:0000256" key="4">
    <source>
        <dbReference type="ARBA" id="ARBA00022807"/>
    </source>
</evidence>
<keyword evidence="3" id="KW-0378">Hydrolase</keyword>
<reference evidence="7" key="1">
    <citation type="journal article" date="2017" name="Biotechnol. Biofuels">
        <title>Evaluation of environmental bacterial communities as a factor affecting the growth of duckweed Lemna minor.</title>
        <authorList>
            <person name="Ishizawa H."/>
            <person name="Kuroda M."/>
            <person name="Morikawa M."/>
            <person name="Ike M."/>
        </authorList>
    </citation>
    <scope>NUCLEOTIDE SEQUENCE [LARGE SCALE GENOMIC DNA]</scope>
    <source>
        <strain evidence="7">M6</strain>
    </source>
</reference>
<dbReference type="InterPro" id="IPR038765">
    <property type="entry name" value="Papain-like_cys_pep_sf"/>
</dbReference>
<dbReference type="RefSeq" id="WP_126421737.1">
    <property type="nucleotide sequence ID" value="NZ_AP018827.1"/>
</dbReference>
<keyword evidence="4" id="KW-0788">Thiol protease</keyword>
<evidence type="ECO:0000259" key="5">
    <source>
        <dbReference type="PROSITE" id="PS51935"/>
    </source>
</evidence>
<evidence type="ECO:0000256" key="3">
    <source>
        <dbReference type="ARBA" id="ARBA00022801"/>
    </source>
</evidence>
<dbReference type="Gene3D" id="3.90.1720.10">
    <property type="entry name" value="endopeptidase domain like (from Nostoc punctiforme)"/>
    <property type="match status" value="1"/>
</dbReference>
<dbReference type="SUPFAM" id="SSF54001">
    <property type="entry name" value="Cysteine proteinases"/>
    <property type="match status" value="1"/>
</dbReference>